<protein>
    <submittedName>
        <fullName evidence="1">Uncharacterized protein</fullName>
    </submittedName>
</protein>
<accession>A0A119CW01</accession>
<comment type="caution">
    <text evidence="1">The sequence shown here is derived from an EMBL/GenBank/DDBJ whole genome shotgun (WGS) entry which is preliminary data.</text>
</comment>
<proteinExistence type="predicted"/>
<sequence length="82" mass="8837">MEVWAGGCSPRADYFMGRRGVDWLVALMAPTTGAKYSRGPSLMAASTSSRNAVIAGLQGLRMWLVWIVVQLQTNAPARPLTA</sequence>
<dbReference type="EMBL" id="LDUG01000022">
    <property type="protein sequence ID" value="KVW95879.1"/>
    <property type="molecule type" value="Genomic_DNA"/>
</dbReference>
<dbReference type="AlphaFoldDB" id="A0A119CW01"/>
<reference evidence="1 2" key="1">
    <citation type="journal article" date="2015" name="Appl. Environ. Microbiol.">
        <title>Aerobic and Anaerobic Thiosulfate Oxidation by a Cold-Adapted, Subglacial Chemoautotroph.</title>
        <authorList>
            <person name="Harrold Z.R."/>
            <person name="Skidmore M.L."/>
            <person name="Hamilton T.L."/>
            <person name="Desch L."/>
            <person name="Amada K."/>
            <person name="van Gelder W."/>
            <person name="Glover K."/>
            <person name="Roden E.E."/>
            <person name="Boyd E.S."/>
        </authorList>
    </citation>
    <scope>NUCLEOTIDE SEQUENCE [LARGE SCALE GENOMIC DNA]</scope>
    <source>
        <strain evidence="1 2">RG</strain>
    </source>
</reference>
<keyword evidence="2" id="KW-1185">Reference proteome</keyword>
<name>A0A119CW01_THIDE</name>
<evidence type="ECO:0000313" key="2">
    <source>
        <dbReference type="Proteomes" id="UP000064243"/>
    </source>
</evidence>
<organism evidence="1 2">
    <name type="scientific">Thiobacillus denitrificans</name>
    <dbReference type="NCBI Taxonomy" id="36861"/>
    <lineage>
        <taxon>Bacteria</taxon>
        <taxon>Pseudomonadati</taxon>
        <taxon>Pseudomonadota</taxon>
        <taxon>Betaproteobacteria</taxon>
        <taxon>Nitrosomonadales</taxon>
        <taxon>Thiobacillaceae</taxon>
        <taxon>Thiobacillus</taxon>
    </lineage>
</organism>
<evidence type="ECO:0000313" key="1">
    <source>
        <dbReference type="EMBL" id="KVW95879.1"/>
    </source>
</evidence>
<dbReference type="Proteomes" id="UP000064243">
    <property type="component" value="Unassembled WGS sequence"/>
</dbReference>
<dbReference type="PATRIC" id="fig|36861.3.peg.1489"/>
<gene>
    <name evidence="1" type="ORF">ABW22_09170</name>
</gene>